<accession>G9WH21</accession>
<dbReference type="STRING" id="336988.NT96_00785"/>
<dbReference type="GO" id="GO:0006298">
    <property type="term" value="P:mismatch repair"/>
    <property type="evidence" value="ECO:0007669"/>
    <property type="project" value="TreeGrafter"/>
</dbReference>
<evidence type="ECO:0000256" key="11">
    <source>
        <dbReference type="ARBA" id="ARBA00022759"/>
    </source>
</evidence>
<keyword evidence="12 14" id="KW-0378">Hydrolase</keyword>
<dbReference type="RefSeq" id="WP_007746473.1">
    <property type="nucleotide sequence ID" value="NZ_CM001398.1"/>
</dbReference>
<comment type="subcellular location">
    <subcellularLocation>
        <location evidence="4 14">Cytoplasm</location>
    </subcellularLocation>
</comment>
<evidence type="ECO:0000256" key="2">
    <source>
        <dbReference type="ARBA" id="ARBA00001946"/>
    </source>
</evidence>
<evidence type="ECO:0000256" key="14">
    <source>
        <dbReference type="HAMAP-Rule" id="MF_00052"/>
    </source>
</evidence>
<comment type="similarity">
    <text evidence="5 14 16">Belongs to the RNase HII family.</text>
</comment>
<dbReference type="PANTHER" id="PTHR10954:SF18">
    <property type="entry name" value="RIBONUCLEASE HII"/>
    <property type="match status" value="1"/>
</dbReference>
<dbReference type="GO" id="GO:0030145">
    <property type="term" value="F:manganese ion binding"/>
    <property type="evidence" value="ECO:0007669"/>
    <property type="project" value="UniProtKB-UniRule"/>
</dbReference>
<evidence type="ECO:0000256" key="8">
    <source>
        <dbReference type="ARBA" id="ARBA00022490"/>
    </source>
</evidence>
<dbReference type="PATRIC" id="fig|1045004.4.peg.1402"/>
<keyword evidence="19" id="KW-1185">Reference proteome</keyword>
<keyword evidence="8 14" id="KW-0963">Cytoplasm</keyword>
<protein>
    <recommendedName>
        <fullName evidence="7 14">Ribonuclease HII</fullName>
        <shortName evidence="14">RNase HII</shortName>
        <ecNumber evidence="6 14">3.1.26.4</ecNumber>
    </recommendedName>
</protein>
<dbReference type="SUPFAM" id="SSF53098">
    <property type="entry name" value="Ribonuclease H-like"/>
    <property type="match status" value="1"/>
</dbReference>
<comment type="caution">
    <text evidence="18">The sequence shown here is derived from an EMBL/GenBank/DDBJ whole genome shotgun (WGS) entry which is preliminary data.</text>
</comment>
<dbReference type="GO" id="GO:0003723">
    <property type="term" value="F:RNA binding"/>
    <property type="evidence" value="ECO:0007669"/>
    <property type="project" value="UniProtKB-UniRule"/>
</dbReference>
<comment type="cofactor">
    <cofactor evidence="14 15">
        <name>Mn(2+)</name>
        <dbReference type="ChEBI" id="CHEBI:29035"/>
    </cofactor>
    <cofactor evidence="14 15">
        <name>Mg(2+)</name>
        <dbReference type="ChEBI" id="CHEBI:18420"/>
    </cofactor>
    <text evidence="14 15">Manganese or magnesium. Binds 1 divalent metal ion per monomer in the absence of substrate. May bind a second metal ion after substrate binding.</text>
</comment>
<evidence type="ECO:0000256" key="6">
    <source>
        <dbReference type="ARBA" id="ARBA00012180"/>
    </source>
</evidence>
<feature type="domain" description="RNase H type-2" evidence="17">
    <location>
        <begin position="26"/>
        <end position="210"/>
    </location>
</feature>
<evidence type="ECO:0000256" key="5">
    <source>
        <dbReference type="ARBA" id="ARBA00007383"/>
    </source>
</evidence>
<dbReference type="GO" id="GO:0004523">
    <property type="term" value="F:RNA-DNA hybrid ribonuclease activity"/>
    <property type="evidence" value="ECO:0007669"/>
    <property type="project" value="UniProtKB-UniRule"/>
</dbReference>
<dbReference type="GO" id="GO:0032299">
    <property type="term" value="C:ribonuclease H2 complex"/>
    <property type="evidence" value="ECO:0007669"/>
    <property type="project" value="TreeGrafter"/>
</dbReference>
<keyword evidence="10 14" id="KW-0479">Metal-binding</keyword>
<dbReference type="Pfam" id="PF01351">
    <property type="entry name" value="RNase_HII"/>
    <property type="match status" value="1"/>
</dbReference>
<feature type="binding site" evidence="14 15">
    <location>
        <position position="33"/>
    </location>
    <ligand>
        <name>a divalent metal cation</name>
        <dbReference type="ChEBI" id="CHEBI:60240"/>
    </ligand>
</feature>
<dbReference type="EMBL" id="AFVZ01000001">
    <property type="protein sequence ID" value="EHN59510.1"/>
    <property type="molecule type" value="Genomic_DNA"/>
</dbReference>
<evidence type="ECO:0000256" key="13">
    <source>
        <dbReference type="ARBA" id="ARBA00023211"/>
    </source>
</evidence>
<dbReference type="InterPro" id="IPR036397">
    <property type="entry name" value="RNaseH_sf"/>
</dbReference>
<evidence type="ECO:0000256" key="16">
    <source>
        <dbReference type="RuleBase" id="RU003515"/>
    </source>
</evidence>
<dbReference type="GO" id="GO:0043137">
    <property type="term" value="P:DNA replication, removal of RNA primer"/>
    <property type="evidence" value="ECO:0007669"/>
    <property type="project" value="TreeGrafter"/>
</dbReference>
<dbReference type="NCBIfam" id="NF000594">
    <property type="entry name" value="PRK00015.1-1"/>
    <property type="match status" value="1"/>
</dbReference>
<sequence>MKIADIRADFPARFQFENELKTAGFPIVAGIDEVGRGCVAGPVIACACILPADFSLAETFDSKSLTKTRRLAIEAELKKSVLDFAFGEVSAAEIDRINIYQAARQAMKKAVLALHTEPSALVIDAMSVDLPLKQVKIIHGDRLSNSIAAASILAKGHRDRIMAKMAEKYPGYGFERNVGYLTKEGKKALLEYGITPIHRKSFAPVSNLLK</sequence>
<organism evidence="18 19">
    <name type="scientific">Oenococcus kitaharae DSM 17330</name>
    <dbReference type="NCBI Taxonomy" id="1045004"/>
    <lineage>
        <taxon>Bacteria</taxon>
        <taxon>Bacillati</taxon>
        <taxon>Bacillota</taxon>
        <taxon>Bacilli</taxon>
        <taxon>Lactobacillales</taxon>
        <taxon>Lactobacillaceae</taxon>
        <taxon>Oenococcus</taxon>
    </lineage>
</organism>
<dbReference type="HOGENOM" id="CLU_036532_2_1_9"/>
<keyword evidence="11 14" id="KW-0255">Endonuclease</keyword>
<dbReference type="InterPro" id="IPR001352">
    <property type="entry name" value="RNase_HII/HIII"/>
</dbReference>
<dbReference type="NCBIfam" id="NF000595">
    <property type="entry name" value="PRK00015.1-3"/>
    <property type="match status" value="1"/>
</dbReference>
<dbReference type="Gene3D" id="3.30.420.10">
    <property type="entry name" value="Ribonuclease H-like superfamily/Ribonuclease H"/>
    <property type="match status" value="1"/>
</dbReference>
<gene>
    <name evidence="14" type="primary">rnhB</name>
    <name evidence="18" type="ORF">OKIT_1427</name>
</gene>
<evidence type="ECO:0000256" key="10">
    <source>
        <dbReference type="ARBA" id="ARBA00022723"/>
    </source>
</evidence>
<dbReference type="PANTHER" id="PTHR10954">
    <property type="entry name" value="RIBONUCLEASE H2 SUBUNIT A"/>
    <property type="match status" value="1"/>
</dbReference>
<dbReference type="InterPro" id="IPR022898">
    <property type="entry name" value="RNase_HII"/>
</dbReference>
<evidence type="ECO:0000256" key="3">
    <source>
        <dbReference type="ARBA" id="ARBA00004065"/>
    </source>
</evidence>
<dbReference type="GO" id="GO:0005737">
    <property type="term" value="C:cytoplasm"/>
    <property type="evidence" value="ECO:0007669"/>
    <property type="project" value="UniProtKB-SubCell"/>
</dbReference>
<dbReference type="CDD" id="cd07182">
    <property type="entry name" value="RNase_HII_bacteria_HII_like"/>
    <property type="match status" value="1"/>
</dbReference>
<dbReference type="InterPro" id="IPR012337">
    <property type="entry name" value="RNaseH-like_sf"/>
</dbReference>
<evidence type="ECO:0000313" key="19">
    <source>
        <dbReference type="Proteomes" id="UP000004959"/>
    </source>
</evidence>
<name>G9WH21_9LACO</name>
<keyword evidence="13 14" id="KW-0464">Manganese</keyword>
<comment type="function">
    <text evidence="3 14 16">Endonuclease that specifically degrades the RNA of RNA-DNA hybrids.</text>
</comment>
<feature type="binding site" evidence="14 15">
    <location>
        <position position="32"/>
    </location>
    <ligand>
        <name>a divalent metal cation</name>
        <dbReference type="ChEBI" id="CHEBI:60240"/>
    </ligand>
</feature>
<evidence type="ECO:0000259" key="17">
    <source>
        <dbReference type="PROSITE" id="PS51975"/>
    </source>
</evidence>
<evidence type="ECO:0000313" key="18">
    <source>
        <dbReference type="EMBL" id="EHN59510.1"/>
    </source>
</evidence>
<dbReference type="AlphaFoldDB" id="G9WH21"/>
<evidence type="ECO:0000256" key="1">
    <source>
        <dbReference type="ARBA" id="ARBA00000077"/>
    </source>
</evidence>
<comment type="catalytic activity">
    <reaction evidence="1 14 15 16">
        <text>Endonucleolytic cleavage to 5'-phosphomonoester.</text>
        <dbReference type="EC" id="3.1.26.4"/>
    </reaction>
</comment>
<reference evidence="18 19" key="1">
    <citation type="journal article" date="2012" name="PLoS ONE">
        <title>Functional divergence in the genus oenococcus as predicted by genome sequencing of the newly-described species, Oenococcus kitaharae.</title>
        <authorList>
            <person name="Borneman A.R."/>
            <person name="McCarthy J.M."/>
            <person name="Chambers P.J."/>
            <person name="Bartowsky E.J."/>
        </authorList>
    </citation>
    <scope>NUCLEOTIDE SEQUENCE [LARGE SCALE GENOMIC DNA]</scope>
    <source>
        <strain evidence="19">DSM17330</strain>
    </source>
</reference>
<evidence type="ECO:0000256" key="15">
    <source>
        <dbReference type="PROSITE-ProRule" id="PRU01319"/>
    </source>
</evidence>
<dbReference type="Proteomes" id="UP000004959">
    <property type="component" value="Chromosome"/>
</dbReference>
<keyword evidence="9 14" id="KW-0540">Nuclease</keyword>
<dbReference type="HAMAP" id="MF_00052_B">
    <property type="entry name" value="RNase_HII_B"/>
    <property type="match status" value="1"/>
</dbReference>
<proteinExistence type="inferred from homology"/>
<dbReference type="InterPro" id="IPR024567">
    <property type="entry name" value="RNase_HII/HIII_dom"/>
</dbReference>
<comment type="cofactor">
    <cofactor evidence="2">
        <name>Mg(2+)</name>
        <dbReference type="ChEBI" id="CHEBI:18420"/>
    </cofactor>
</comment>
<evidence type="ECO:0000256" key="7">
    <source>
        <dbReference type="ARBA" id="ARBA00019179"/>
    </source>
</evidence>
<dbReference type="OrthoDB" id="9803420at2"/>
<feature type="binding site" evidence="14 15">
    <location>
        <position position="124"/>
    </location>
    <ligand>
        <name>a divalent metal cation</name>
        <dbReference type="ChEBI" id="CHEBI:60240"/>
    </ligand>
</feature>
<evidence type="ECO:0000256" key="12">
    <source>
        <dbReference type="ARBA" id="ARBA00022801"/>
    </source>
</evidence>
<dbReference type="EC" id="3.1.26.4" evidence="6 14"/>
<dbReference type="eggNOG" id="COG0164">
    <property type="taxonomic scope" value="Bacteria"/>
</dbReference>
<evidence type="ECO:0000256" key="4">
    <source>
        <dbReference type="ARBA" id="ARBA00004496"/>
    </source>
</evidence>
<evidence type="ECO:0000256" key="9">
    <source>
        <dbReference type="ARBA" id="ARBA00022722"/>
    </source>
</evidence>
<dbReference type="PROSITE" id="PS51975">
    <property type="entry name" value="RNASE_H_2"/>
    <property type="match status" value="1"/>
</dbReference>